<accession>A0AAD9II49</accession>
<keyword evidence="1" id="KW-0732">Signal</keyword>
<name>A0AAD9II49_PROWI</name>
<reference evidence="2" key="1">
    <citation type="submission" date="2021-01" db="EMBL/GenBank/DDBJ databases">
        <authorList>
            <person name="Eckstrom K.M.E."/>
        </authorList>
    </citation>
    <scope>NUCLEOTIDE SEQUENCE</scope>
    <source>
        <strain evidence="2">UVCC 0001</strain>
    </source>
</reference>
<dbReference type="Proteomes" id="UP001255856">
    <property type="component" value="Unassembled WGS sequence"/>
</dbReference>
<gene>
    <name evidence="2" type="ORF">QBZ16_003999</name>
</gene>
<sequence>MARYSAVAAIFLVALLSSATVFGQQCELTSAQVASGDYSKVGPACNNLPSSPSTAQCDTCICALTSAFAPVLQSAGVNITGATREEATSAISACINTIYGPLSRAGVDVVGLATLQSCTDEPACLTQAIAEAQASP</sequence>
<evidence type="ECO:0000313" key="2">
    <source>
        <dbReference type="EMBL" id="KAK2078131.1"/>
    </source>
</evidence>
<comment type="caution">
    <text evidence="2">The sequence shown here is derived from an EMBL/GenBank/DDBJ whole genome shotgun (WGS) entry which is preliminary data.</text>
</comment>
<evidence type="ECO:0000313" key="3">
    <source>
        <dbReference type="Proteomes" id="UP001255856"/>
    </source>
</evidence>
<feature type="chain" id="PRO_5042075880" evidence="1">
    <location>
        <begin position="24"/>
        <end position="136"/>
    </location>
</feature>
<evidence type="ECO:0000256" key="1">
    <source>
        <dbReference type="SAM" id="SignalP"/>
    </source>
</evidence>
<protein>
    <submittedName>
        <fullName evidence="2">Uncharacterized protein</fullName>
    </submittedName>
</protein>
<feature type="signal peptide" evidence="1">
    <location>
        <begin position="1"/>
        <end position="23"/>
    </location>
</feature>
<dbReference type="EMBL" id="JASFZW010000005">
    <property type="protein sequence ID" value="KAK2078131.1"/>
    <property type="molecule type" value="Genomic_DNA"/>
</dbReference>
<keyword evidence="3" id="KW-1185">Reference proteome</keyword>
<dbReference type="AlphaFoldDB" id="A0AAD9II49"/>
<organism evidence="2 3">
    <name type="scientific">Prototheca wickerhamii</name>
    <dbReference type="NCBI Taxonomy" id="3111"/>
    <lineage>
        <taxon>Eukaryota</taxon>
        <taxon>Viridiplantae</taxon>
        <taxon>Chlorophyta</taxon>
        <taxon>core chlorophytes</taxon>
        <taxon>Trebouxiophyceae</taxon>
        <taxon>Chlorellales</taxon>
        <taxon>Chlorellaceae</taxon>
        <taxon>Prototheca</taxon>
    </lineage>
</organism>
<proteinExistence type="predicted"/>